<proteinExistence type="predicted"/>
<protein>
    <submittedName>
        <fullName evidence="2">Uncharacterized protein</fullName>
    </submittedName>
</protein>
<organism evidence="2 3">
    <name type="scientific">Postia placenta MAD-698-R-SB12</name>
    <dbReference type="NCBI Taxonomy" id="670580"/>
    <lineage>
        <taxon>Eukaryota</taxon>
        <taxon>Fungi</taxon>
        <taxon>Dikarya</taxon>
        <taxon>Basidiomycota</taxon>
        <taxon>Agaricomycotina</taxon>
        <taxon>Agaricomycetes</taxon>
        <taxon>Polyporales</taxon>
        <taxon>Adustoporiaceae</taxon>
        <taxon>Rhodonia</taxon>
    </lineage>
</organism>
<evidence type="ECO:0000313" key="3">
    <source>
        <dbReference type="Proteomes" id="UP000194127"/>
    </source>
</evidence>
<evidence type="ECO:0000256" key="1">
    <source>
        <dbReference type="SAM" id="MobiDB-lite"/>
    </source>
</evidence>
<evidence type="ECO:0000313" key="2">
    <source>
        <dbReference type="EMBL" id="OSX67683.1"/>
    </source>
</evidence>
<dbReference type="AlphaFoldDB" id="A0A1X6NH36"/>
<feature type="compositionally biased region" description="Acidic residues" evidence="1">
    <location>
        <begin position="196"/>
        <end position="205"/>
    </location>
</feature>
<feature type="compositionally biased region" description="Low complexity" evidence="1">
    <location>
        <begin position="451"/>
        <end position="461"/>
    </location>
</feature>
<feature type="region of interest" description="Disordered" evidence="1">
    <location>
        <begin position="437"/>
        <end position="493"/>
    </location>
</feature>
<reference evidence="2 3" key="1">
    <citation type="submission" date="2017-04" db="EMBL/GenBank/DDBJ databases">
        <title>Genome Sequence of the Model Brown-Rot Fungus Postia placenta SB12.</title>
        <authorList>
            <consortium name="DOE Joint Genome Institute"/>
            <person name="Gaskell J."/>
            <person name="Kersten P."/>
            <person name="Larrondo L.F."/>
            <person name="Canessa P."/>
            <person name="Martinez D."/>
            <person name="Hibbett D."/>
            <person name="Schmoll M."/>
            <person name="Kubicek C.P."/>
            <person name="Martinez A.T."/>
            <person name="Yadav J."/>
            <person name="Master E."/>
            <person name="Magnuson J.K."/>
            <person name="James T."/>
            <person name="Yaver D."/>
            <person name="Berka R."/>
            <person name="Labutti K."/>
            <person name="Lipzen A."/>
            <person name="Aerts A."/>
            <person name="Barry K."/>
            <person name="Henrissat B."/>
            <person name="Blanchette R."/>
            <person name="Grigoriev I."/>
            <person name="Cullen D."/>
        </authorList>
    </citation>
    <scope>NUCLEOTIDE SEQUENCE [LARGE SCALE GENOMIC DNA]</scope>
    <source>
        <strain evidence="2 3">MAD-698-R-SB12</strain>
    </source>
</reference>
<gene>
    <name evidence="2" type="ORF">POSPLADRAFT_1051813</name>
</gene>
<accession>A0A1X6NH36</accession>
<dbReference type="OrthoDB" id="2804662at2759"/>
<dbReference type="RefSeq" id="XP_024344477.1">
    <property type="nucleotide sequence ID" value="XM_024480209.1"/>
</dbReference>
<keyword evidence="3" id="KW-1185">Reference proteome</keyword>
<feature type="compositionally biased region" description="Low complexity" evidence="1">
    <location>
        <begin position="224"/>
        <end position="236"/>
    </location>
</feature>
<feature type="compositionally biased region" description="Polar residues" evidence="1">
    <location>
        <begin position="150"/>
        <end position="169"/>
    </location>
</feature>
<feature type="region of interest" description="Disordered" evidence="1">
    <location>
        <begin position="46"/>
        <end position="80"/>
    </location>
</feature>
<sequence>MDDQRVLSSRVTSKFMNLHSAKSNERTSTSDTEPSVLAFAMVDLSGLRSNPRPSAKGAALQASRRASSVPPAGSSKRPEWLESVALATPRKRSELSPLLSVNALVLTSASVELAALASHTESRQSQATTPRMSRPPDPRRRLQADARTPKSATRRSTANEPKAASSTLRTTRKRARTSSPSPQLAKKTRRVSRTQDDDDATDEDTGLLTPAPSSQSVSVSRLPTRSQRASSRSRTAVPVPTAGNKGKGKAVLREEPVDHESADASTPQRPEPERPTKRRRRASPAASVDGEFGAGTSSQPVSLSHTIAVDGRGDDEDVGSEDDASFQLLDIPEVAALPWVANTSSPTSRHHARTASLFLPPGVSELIEGMKRALDLETRARRRAEDRYTEEVQRRVAAERATAALVEQNRVLDAETRVWAQAAADTFALSLASQIADGPQESGSTATQPLDGAAADGSADPAEPPMATSSADAKGKGRMPVRDSQTPVTGASSTVLERAAAVSEFFQQLVPLPSRDTPDES</sequence>
<name>A0A1X6NH36_9APHY</name>
<feature type="compositionally biased region" description="Basic and acidic residues" evidence="1">
    <location>
        <begin position="251"/>
        <end position="262"/>
    </location>
</feature>
<feature type="compositionally biased region" description="Polar residues" evidence="1">
    <location>
        <begin position="211"/>
        <end position="223"/>
    </location>
</feature>
<dbReference type="EMBL" id="KZ110591">
    <property type="protein sequence ID" value="OSX67683.1"/>
    <property type="molecule type" value="Genomic_DNA"/>
</dbReference>
<feature type="compositionally biased region" description="Basic and acidic residues" evidence="1">
    <location>
        <begin position="134"/>
        <end position="148"/>
    </location>
</feature>
<feature type="region of interest" description="Disordered" evidence="1">
    <location>
        <begin position="118"/>
        <end position="303"/>
    </location>
</feature>
<feature type="compositionally biased region" description="Polar residues" evidence="1">
    <location>
        <begin position="483"/>
        <end position="493"/>
    </location>
</feature>
<dbReference type="GeneID" id="36325159"/>
<dbReference type="Proteomes" id="UP000194127">
    <property type="component" value="Unassembled WGS sequence"/>
</dbReference>